<dbReference type="PANTHER" id="PTHR47976:SF106">
    <property type="entry name" value="RECEPTOR-LIKE SERINE_THREONINE-PROTEIN KINASE"/>
    <property type="match status" value="1"/>
</dbReference>
<comment type="similarity">
    <text evidence="18">Belongs to the protein kinase superfamily. Ser/Thr protein kinase family.</text>
</comment>
<evidence type="ECO:0000256" key="4">
    <source>
        <dbReference type="ARBA" id="ARBA00022679"/>
    </source>
</evidence>
<comment type="catalytic activity">
    <reaction evidence="16 18">
        <text>L-threonyl-[protein] + ATP = O-phospho-L-threonyl-[protein] + ADP + H(+)</text>
        <dbReference type="Rhea" id="RHEA:46608"/>
        <dbReference type="Rhea" id="RHEA-COMP:11060"/>
        <dbReference type="Rhea" id="RHEA-COMP:11605"/>
        <dbReference type="ChEBI" id="CHEBI:15378"/>
        <dbReference type="ChEBI" id="CHEBI:30013"/>
        <dbReference type="ChEBI" id="CHEBI:30616"/>
        <dbReference type="ChEBI" id="CHEBI:61977"/>
        <dbReference type="ChEBI" id="CHEBI:456216"/>
        <dbReference type="EC" id="2.7.11.1"/>
    </reaction>
</comment>
<keyword evidence="3" id="KW-0245">EGF-like domain</keyword>
<feature type="domain" description="Bulb-type lectin" evidence="23">
    <location>
        <begin position="28"/>
        <end position="144"/>
    </location>
</feature>
<evidence type="ECO:0000256" key="1">
    <source>
        <dbReference type="ARBA" id="ARBA00004479"/>
    </source>
</evidence>
<feature type="domain" description="Protein kinase" evidence="22">
    <location>
        <begin position="491"/>
        <end position="771"/>
    </location>
</feature>
<keyword evidence="7" id="KW-0430">Lectin</keyword>
<reference evidence="24 25" key="1">
    <citation type="submission" date="2020-04" db="EMBL/GenBank/DDBJ databases">
        <title>Plant Genome Project.</title>
        <authorList>
            <person name="Zhang R.-G."/>
        </authorList>
    </citation>
    <scope>NUCLEOTIDE SEQUENCE [LARGE SCALE GENOMIC DNA]</scope>
    <source>
        <strain evidence="24">YNK0</strain>
        <tissue evidence="24">Leaf</tissue>
    </source>
</reference>
<feature type="chain" id="PRO_5032622751" description="Receptor-like serine/threonine-protein kinase" evidence="21">
    <location>
        <begin position="24"/>
        <end position="794"/>
    </location>
</feature>
<dbReference type="PANTHER" id="PTHR47976">
    <property type="entry name" value="G-TYPE LECTIN S-RECEPTOR-LIKE SERINE/THREONINE-PROTEIN KINASE SD2-5"/>
    <property type="match status" value="1"/>
</dbReference>
<dbReference type="AlphaFoldDB" id="A0A834YVK5"/>
<keyword evidence="15" id="KW-0325">Glycoprotein</keyword>
<dbReference type="InterPro" id="IPR000719">
    <property type="entry name" value="Prot_kinase_dom"/>
</dbReference>
<dbReference type="PROSITE" id="PS00108">
    <property type="entry name" value="PROTEIN_KINASE_ST"/>
    <property type="match status" value="1"/>
</dbReference>
<evidence type="ECO:0000256" key="7">
    <source>
        <dbReference type="ARBA" id="ARBA00022734"/>
    </source>
</evidence>
<evidence type="ECO:0000313" key="25">
    <source>
        <dbReference type="Proteomes" id="UP000655225"/>
    </source>
</evidence>
<dbReference type="SMART" id="SM00108">
    <property type="entry name" value="B_lectin"/>
    <property type="match status" value="1"/>
</dbReference>
<evidence type="ECO:0000256" key="19">
    <source>
        <dbReference type="PROSITE-ProRule" id="PRU10141"/>
    </source>
</evidence>
<comment type="subcellular location">
    <subcellularLocation>
        <location evidence="1">Membrane</location>
        <topology evidence="1">Single-pass type I membrane protein</topology>
    </subcellularLocation>
</comment>
<dbReference type="PIRSF" id="PIRSF000641">
    <property type="entry name" value="SRK"/>
    <property type="match status" value="1"/>
</dbReference>
<dbReference type="OrthoDB" id="5857966at2759"/>
<dbReference type="GO" id="GO:0004674">
    <property type="term" value="F:protein serine/threonine kinase activity"/>
    <property type="evidence" value="ECO:0007669"/>
    <property type="project" value="UniProtKB-KW"/>
</dbReference>
<dbReference type="InterPro" id="IPR017441">
    <property type="entry name" value="Protein_kinase_ATP_BS"/>
</dbReference>
<gene>
    <name evidence="24" type="ORF">HHK36_022808</name>
</gene>
<proteinExistence type="inferred from homology"/>
<dbReference type="Gene3D" id="3.30.200.20">
    <property type="entry name" value="Phosphorylase Kinase, domain 1"/>
    <property type="match status" value="1"/>
</dbReference>
<evidence type="ECO:0000256" key="18">
    <source>
        <dbReference type="PIRNR" id="PIRNR000641"/>
    </source>
</evidence>
<evidence type="ECO:0000256" key="5">
    <source>
        <dbReference type="ARBA" id="ARBA00022692"/>
    </source>
</evidence>
<evidence type="ECO:0000256" key="20">
    <source>
        <dbReference type="SAM" id="Phobius"/>
    </source>
</evidence>
<keyword evidence="5 20" id="KW-0812">Transmembrane</keyword>
<evidence type="ECO:0000313" key="24">
    <source>
        <dbReference type="EMBL" id="KAF8392466.1"/>
    </source>
</evidence>
<dbReference type="InterPro" id="IPR001245">
    <property type="entry name" value="Ser-Thr/Tyr_kinase_cat_dom"/>
</dbReference>
<comment type="caution">
    <text evidence="24">The sequence shown here is derived from an EMBL/GenBank/DDBJ whole genome shotgun (WGS) entry which is preliminary data.</text>
</comment>
<dbReference type="CDD" id="cd14066">
    <property type="entry name" value="STKc_IRAK"/>
    <property type="match status" value="1"/>
</dbReference>
<evidence type="ECO:0000256" key="14">
    <source>
        <dbReference type="ARBA" id="ARBA00023170"/>
    </source>
</evidence>
<evidence type="ECO:0000256" key="6">
    <source>
        <dbReference type="ARBA" id="ARBA00022729"/>
    </source>
</evidence>
<dbReference type="GO" id="GO:0048544">
    <property type="term" value="P:recognition of pollen"/>
    <property type="evidence" value="ECO:0007669"/>
    <property type="project" value="InterPro"/>
</dbReference>
<comment type="catalytic activity">
    <reaction evidence="17 18">
        <text>L-seryl-[protein] + ATP = O-phospho-L-seryl-[protein] + ADP + H(+)</text>
        <dbReference type="Rhea" id="RHEA:17989"/>
        <dbReference type="Rhea" id="RHEA-COMP:9863"/>
        <dbReference type="Rhea" id="RHEA-COMP:11604"/>
        <dbReference type="ChEBI" id="CHEBI:15378"/>
        <dbReference type="ChEBI" id="CHEBI:29999"/>
        <dbReference type="ChEBI" id="CHEBI:30616"/>
        <dbReference type="ChEBI" id="CHEBI:83421"/>
        <dbReference type="ChEBI" id="CHEBI:456216"/>
        <dbReference type="EC" id="2.7.11.1"/>
    </reaction>
</comment>
<dbReference type="Proteomes" id="UP000655225">
    <property type="component" value="Unassembled WGS sequence"/>
</dbReference>
<dbReference type="InterPro" id="IPR011009">
    <property type="entry name" value="Kinase-like_dom_sf"/>
</dbReference>
<dbReference type="FunFam" id="1.10.510.10:FF:000237">
    <property type="entry name" value="G-type lectin S-receptor-like serine/threonine-protein kinase"/>
    <property type="match status" value="1"/>
</dbReference>
<feature type="transmembrane region" description="Helical" evidence="20">
    <location>
        <begin position="432"/>
        <end position="455"/>
    </location>
</feature>
<dbReference type="PROSITE" id="PS50927">
    <property type="entry name" value="BULB_LECTIN"/>
    <property type="match status" value="1"/>
</dbReference>
<keyword evidence="14" id="KW-0675">Receptor</keyword>
<accession>A0A834YVK5</accession>
<evidence type="ECO:0000256" key="13">
    <source>
        <dbReference type="ARBA" id="ARBA00023157"/>
    </source>
</evidence>
<evidence type="ECO:0000256" key="12">
    <source>
        <dbReference type="ARBA" id="ARBA00023136"/>
    </source>
</evidence>
<dbReference type="InterPro" id="IPR036426">
    <property type="entry name" value="Bulb-type_lectin_dom_sf"/>
</dbReference>
<dbReference type="EC" id="2.7.11.1" evidence="18"/>
<keyword evidence="13" id="KW-1015">Disulfide bond</keyword>
<keyword evidence="10 18" id="KW-0067">ATP-binding</keyword>
<evidence type="ECO:0000256" key="16">
    <source>
        <dbReference type="ARBA" id="ARBA00047899"/>
    </source>
</evidence>
<keyword evidence="6 21" id="KW-0732">Signal</keyword>
<dbReference type="GO" id="GO:0005524">
    <property type="term" value="F:ATP binding"/>
    <property type="evidence" value="ECO:0007669"/>
    <property type="project" value="UniProtKB-UniRule"/>
</dbReference>
<evidence type="ECO:0000256" key="11">
    <source>
        <dbReference type="ARBA" id="ARBA00022989"/>
    </source>
</evidence>
<evidence type="ECO:0000256" key="8">
    <source>
        <dbReference type="ARBA" id="ARBA00022741"/>
    </source>
</evidence>
<dbReference type="InterPro" id="IPR000858">
    <property type="entry name" value="S_locus_glycoprot_dom"/>
</dbReference>
<protein>
    <recommendedName>
        <fullName evidence="18">Receptor-like serine/threonine-protein kinase</fullName>
        <ecNumber evidence="18">2.7.11.1</ecNumber>
    </recommendedName>
</protein>
<dbReference type="OMA" id="NTASCEC"/>
<keyword evidence="8 18" id="KW-0547">Nucleotide-binding</keyword>
<dbReference type="SUPFAM" id="SSF51110">
    <property type="entry name" value="alpha-D-mannose-specific plant lectins"/>
    <property type="match status" value="1"/>
</dbReference>
<evidence type="ECO:0000256" key="3">
    <source>
        <dbReference type="ARBA" id="ARBA00022536"/>
    </source>
</evidence>
<evidence type="ECO:0000256" key="15">
    <source>
        <dbReference type="ARBA" id="ARBA00023180"/>
    </source>
</evidence>
<dbReference type="PROSITE" id="PS50011">
    <property type="entry name" value="PROTEIN_KINASE_DOM"/>
    <property type="match status" value="1"/>
</dbReference>
<dbReference type="SMART" id="SM00220">
    <property type="entry name" value="S_TKc"/>
    <property type="match status" value="1"/>
</dbReference>
<keyword evidence="11 20" id="KW-1133">Transmembrane helix</keyword>
<organism evidence="24 25">
    <name type="scientific">Tetracentron sinense</name>
    <name type="common">Spur-leaf</name>
    <dbReference type="NCBI Taxonomy" id="13715"/>
    <lineage>
        <taxon>Eukaryota</taxon>
        <taxon>Viridiplantae</taxon>
        <taxon>Streptophyta</taxon>
        <taxon>Embryophyta</taxon>
        <taxon>Tracheophyta</taxon>
        <taxon>Spermatophyta</taxon>
        <taxon>Magnoliopsida</taxon>
        <taxon>Trochodendrales</taxon>
        <taxon>Trochodendraceae</taxon>
        <taxon>Tetracentron</taxon>
    </lineage>
</organism>
<evidence type="ECO:0000259" key="22">
    <source>
        <dbReference type="PROSITE" id="PS50011"/>
    </source>
</evidence>
<dbReference type="PROSITE" id="PS00107">
    <property type="entry name" value="PROTEIN_KINASE_ATP"/>
    <property type="match status" value="1"/>
</dbReference>
<keyword evidence="2 18" id="KW-0723">Serine/threonine-protein kinase</keyword>
<keyword evidence="4 18" id="KW-0808">Transferase</keyword>
<dbReference type="InterPro" id="IPR024171">
    <property type="entry name" value="SRK-like_kinase"/>
</dbReference>
<evidence type="ECO:0000256" key="10">
    <source>
        <dbReference type="ARBA" id="ARBA00022840"/>
    </source>
</evidence>
<dbReference type="Pfam" id="PF01453">
    <property type="entry name" value="B_lectin"/>
    <property type="match status" value="1"/>
</dbReference>
<feature type="signal peptide" evidence="21">
    <location>
        <begin position="1"/>
        <end position="23"/>
    </location>
</feature>
<feature type="binding site" evidence="19">
    <location>
        <position position="523"/>
    </location>
    <ligand>
        <name>ATP</name>
        <dbReference type="ChEBI" id="CHEBI:30616"/>
    </ligand>
</feature>
<dbReference type="SUPFAM" id="SSF56112">
    <property type="entry name" value="Protein kinase-like (PK-like)"/>
    <property type="match status" value="1"/>
</dbReference>
<dbReference type="Gene3D" id="2.90.10.30">
    <property type="match status" value="1"/>
</dbReference>
<dbReference type="FunFam" id="2.90.10.10:FF:000013">
    <property type="entry name" value="G-type lectin S-receptor-like serine/threonine-protein kinase LECRK1"/>
    <property type="match status" value="1"/>
</dbReference>
<dbReference type="InterPro" id="IPR051343">
    <property type="entry name" value="G-type_lectin_kinases/EP1-like"/>
</dbReference>
<dbReference type="Gene3D" id="2.90.10.10">
    <property type="entry name" value="Bulb-type lectin domain"/>
    <property type="match status" value="1"/>
</dbReference>
<dbReference type="Gene3D" id="1.10.510.10">
    <property type="entry name" value="Transferase(Phosphotransferase) domain 1"/>
    <property type="match status" value="1"/>
</dbReference>
<dbReference type="EMBL" id="JABCRI010000016">
    <property type="protein sequence ID" value="KAF8392466.1"/>
    <property type="molecule type" value="Genomic_DNA"/>
</dbReference>
<dbReference type="Pfam" id="PF00954">
    <property type="entry name" value="S_locus_glycop"/>
    <property type="match status" value="1"/>
</dbReference>
<evidence type="ECO:0000256" key="17">
    <source>
        <dbReference type="ARBA" id="ARBA00048679"/>
    </source>
</evidence>
<keyword evidence="12 20" id="KW-0472">Membrane</keyword>
<dbReference type="CDD" id="cd00028">
    <property type="entry name" value="B_lectin"/>
    <property type="match status" value="1"/>
</dbReference>
<keyword evidence="9 18" id="KW-0418">Kinase</keyword>
<dbReference type="Pfam" id="PF07714">
    <property type="entry name" value="PK_Tyr_Ser-Thr"/>
    <property type="match status" value="1"/>
</dbReference>
<dbReference type="InterPro" id="IPR001480">
    <property type="entry name" value="Bulb-type_lectin_dom"/>
</dbReference>
<dbReference type="FunFam" id="3.30.200.20:FF:000059">
    <property type="entry name" value="S-receptor-like serine/threonine-protein kinase"/>
    <property type="match status" value="1"/>
</dbReference>
<evidence type="ECO:0000256" key="9">
    <source>
        <dbReference type="ARBA" id="ARBA00022777"/>
    </source>
</evidence>
<dbReference type="GO" id="GO:0030246">
    <property type="term" value="F:carbohydrate binding"/>
    <property type="evidence" value="ECO:0007669"/>
    <property type="project" value="UniProtKB-KW"/>
</dbReference>
<dbReference type="GO" id="GO:0016020">
    <property type="term" value="C:membrane"/>
    <property type="evidence" value="ECO:0007669"/>
    <property type="project" value="UniProtKB-SubCell"/>
</dbReference>
<dbReference type="InterPro" id="IPR008271">
    <property type="entry name" value="Ser/Thr_kinase_AS"/>
</dbReference>
<evidence type="ECO:0000256" key="21">
    <source>
        <dbReference type="SAM" id="SignalP"/>
    </source>
</evidence>
<evidence type="ECO:0000256" key="2">
    <source>
        <dbReference type="ARBA" id="ARBA00022527"/>
    </source>
</evidence>
<keyword evidence="25" id="KW-1185">Reference proteome</keyword>
<evidence type="ECO:0000259" key="23">
    <source>
        <dbReference type="PROSITE" id="PS50927"/>
    </source>
</evidence>
<name>A0A834YVK5_TETSI</name>
<sequence length="794" mass="89335">MAAIVVMLVWSLLLASSLHGSHATTPANKTLGSSLTSGANSSWPSPSGDFAFGFYPVADGYFLLGIWFDKIPEKTLVWSHNRNTPAPIQSTVNLTLDGQFVLIYPNGTEDRINNGEAASSASMQDDGNFVLRNSFSTVLWQSFSSPTDTILPGQTLNMGQRLYSNANGNMDHSTGRFMLELQNFDGNMVLSAYRFADRGYWYTGTINDKIVRLVFNQSSSFMYLVNETATIYSMTNNVPRPINDYYHRATIEDSGNFQQYIYPKQNGSKWESVWKAITEPCFVNAVCGVYGFCTSPDNQTARCDCLEGFSPLDPSNPSKGCSPQAPIERCEEYDPMNYKVVVLNDSDFLNDVFTDLERIHNSDLESCMKALHEDCYTIAATFNNTDCLTKRMPFLNARHSLPSTKIIKALIKVPTGTNREKSGGKKISRSHFLLQVGISMSSLLALLFAAIAIYYHPAVQRYRSRKPSPNADTMEISLRTFSFQELSEATNGFSNSLGRGAFGTVYGGVLCLEDKQIEIAVKKLEKVIEQGEKEFMTEVRVIGQTHHKNLVRLLGFCNDGSHRLLVYDLMKNGSLSSFLFKEEERPSWDHRVEILLGIARGLLYLHEECETQIIHCDIKPQNVLLDNHNTAKIADFGLAKLLMKDQTRTSTNIRGTMGYMAPEWLKNAPVTAKVDIYSFGVLLLEIICCRRHIELNRIEEESDGDDLILTDWVISCVRLGKLEMVVKYDTEVLSNYKRFERMAMVGLWCVHPDPILRPSMKKVIQMLEGTIEVGVPPLVYAQTFEDRHYCTSEM</sequence>